<dbReference type="InterPro" id="IPR024445">
    <property type="entry name" value="Tnp_ISXO2-like"/>
</dbReference>
<reference evidence="2" key="1">
    <citation type="submission" date="2015-07" db="EMBL/GenBank/DDBJ databases">
        <title>MeaNS - Measles Nucleotide Surveillance Program.</title>
        <authorList>
            <person name="Tran T."/>
            <person name="Druce J."/>
        </authorList>
    </citation>
    <scope>NUCLEOTIDE SEQUENCE</scope>
    <source>
        <strain evidence="2">UCB-OBI-ISO-001</strain>
        <tissue evidence="2">Gonad</tissue>
    </source>
</reference>
<evidence type="ECO:0000313" key="2">
    <source>
        <dbReference type="EMBL" id="KOF72580.1"/>
    </source>
</evidence>
<name>A0A0L8G7L9_OCTBM</name>
<sequence>MVKRGYLQLVPDQKAETLEVVIIENVEAGSTIFIDMWPSYKNLSRLEYNHGTVNHSSYFVDPMSGVCTNDVESYWA</sequence>
<accession>A0A0L8G7L9</accession>
<dbReference type="Pfam" id="PF12762">
    <property type="entry name" value="DDE_Tnp_IS1595"/>
    <property type="match status" value="1"/>
</dbReference>
<dbReference type="AlphaFoldDB" id="A0A0L8G7L9"/>
<dbReference type="PANTHER" id="PTHR47163">
    <property type="entry name" value="DDE_TNP_IS1595 DOMAIN-CONTAINING PROTEIN"/>
    <property type="match status" value="1"/>
</dbReference>
<protein>
    <recommendedName>
        <fullName evidence="1">ISXO2-like transposase domain-containing protein</fullName>
    </recommendedName>
</protein>
<feature type="domain" description="ISXO2-like transposase" evidence="1">
    <location>
        <begin position="6"/>
        <end position="76"/>
    </location>
</feature>
<dbReference type="PANTHER" id="PTHR47163:SF2">
    <property type="entry name" value="SI:DKEY-17M8.2"/>
    <property type="match status" value="1"/>
</dbReference>
<dbReference type="InterPro" id="IPR053164">
    <property type="entry name" value="IS1016-like_transposase"/>
</dbReference>
<evidence type="ECO:0000259" key="1">
    <source>
        <dbReference type="Pfam" id="PF12762"/>
    </source>
</evidence>
<organism evidence="2">
    <name type="scientific">Octopus bimaculoides</name>
    <name type="common">California two-spotted octopus</name>
    <dbReference type="NCBI Taxonomy" id="37653"/>
    <lineage>
        <taxon>Eukaryota</taxon>
        <taxon>Metazoa</taxon>
        <taxon>Spiralia</taxon>
        <taxon>Lophotrochozoa</taxon>
        <taxon>Mollusca</taxon>
        <taxon>Cephalopoda</taxon>
        <taxon>Coleoidea</taxon>
        <taxon>Octopodiformes</taxon>
        <taxon>Octopoda</taxon>
        <taxon>Incirrata</taxon>
        <taxon>Octopodidae</taxon>
        <taxon>Octopus</taxon>
    </lineage>
</organism>
<dbReference type="EMBL" id="KQ423592">
    <property type="protein sequence ID" value="KOF72580.1"/>
    <property type="molecule type" value="Genomic_DNA"/>
</dbReference>
<gene>
    <name evidence="2" type="ORF">OCBIM_22039249mg</name>
</gene>
<proteinExistence type="predicted"/>